<dbReference type="WBParaSite" id="Hba_10197">
    <property type="protein sequence ID" value="Hba_10197"/>
    <property type="gene ID" value="Hba_10197"/>
</dbReference>
<sequence length="74" mass="8286">METIHEGLVDYVRDVPMEIGQRFFPPPTISLPTVTIPPLLNHPQFKPREPPSTLGSTDDLDMMAIKQPIEANTC</sequence>
<evidence type="ECO:0000313" key="3">
    <source>
        <dbReference type="WBParaSite" id="Hba_10197"/>
    </source>
</evidence>
<protein>
    <submittedName>
        <fullName evidence="3">Ovule protein</fullName>
    </submittedName>
</protein>
<dbReference type="Proteomes" id="UP000095283">
    <property type="component" value="Unplaced"/>
</dbReference>
<dbReference type="AlphaFoldDB" id="A0A1I7WY76"/>
<keyword evidence="2" id="KW-1185">Reference proteome</keyword>
<evidence type="ECO:0000256" key="1">
    <source>
        <dbReference type="SAM" id="MobiDB-lite"/>
    </source>
</evidence>
<name>A0A1I7WY76_HETBA</name>
<proteinExistence type="predicted"/>
<evidence type="ECO:0000313" key="2">
    <source>
        <dbReference type="Proteomes" id="UP000095283"/>
    </source>
</evidence>
<accession>A0A1I7WY76</accession>
<reference evidence="3" key="1">
    <citation type="submission" date="2016-11" db="UniProtKB">
        <authorList>
            <consortium name="WormBaseParasite"/>
        </authorList>
    </citation>
    <scope>IDENTIFICATION</scope>
</reference>
<organism evidence="2 3">
    <name type="scientific">Heterorhabditis bacteriophora</name>
    <name type="common">Entomopathogenic nematode worm</name>
    <dbReference type="NCBI Taxonomy" id="37862"/>
    <lineage>
        <taxon>Eukaryota</taxon>
        <taxon>Metazoa</taxon>
        <taxon>Ecdysozoa</taxon>
        <taxon>Nematoda</taxon>
        <taxon>Chromadorea</taxon>
        <taxon>Rhabditida</taxon>
        <taxon>Rhabditina</taxon>
        <taxon>Rhabditomorpha</taxon>
        <taxon>Strongyloidea</taxon>
        <taxon>Heterorhabditidae</taxon>
        <taxon>Heterorhabditis</taxon>
    </lineage>
</organism>
<feature type="region of interest" description="Disordered" evidence="1">
    <location>
        <begin position="40"/>
        <end position="59"/>
    </location>
</feature>